<dbReference type="InterPro" id="IPR000734">
    <property type="entry name" value="TAG_lipase"/>
</dbReference>
<sequence length="366" mass="40378">MRVGTVQAMRARAPAASLVALALLACVPERRLASAETLGTLGAILPPFLRANFEGLVKTASDTCDALPLELLYSRDYTAELPLIDVVEFTTSGRRTLRLSRAHKSIEYHPPHPLVLYVPGWWNTPTDESSEALVDALLKKQPSVFVLDTRLCFCRGYIASASRVNPLANLLFEFIKNLNKKGVPLSSIHFIGFSLGAHVAGITGKLVQKRLSGKIGRITALDPAKPCFGRPGFRLGRNDAKFVQVVHSSAGVLGLEHPIGHVDIYVNGVLVKQPECLDRGITIECDHAQSWRLYAASVMNEKALMGRKCGSWDDLMRGDCRGNMTAVGYGCSDHSRGMFLYKSEMNRTEAILQVFNPFDFSTWWHH</sequence>
<name>A0ABD0SK70_LOXSC</name>
<feature type="signal peptide" evidence="5">
    <location>
        <begin position="1"/>
        <end position="35"/>
    </location>
</feature>
<evidence type="ECO:0000256" key="5">
    <source>
        <dbReference type="SAM" id="SignalP"/>
    </source>
</evidence>
<dbReference type="Proteomes" id="UP001549921">
    <property type="component" value="Unassembled WGS sequence"/>
</dbReference>
<dbReference type="GO" id="GO:0005576">
    <property type="term" value="C:extracellular region"/>
    <property type="evidence" value="ECO:0007669"/>
    <property type="project" value="UniProtKB-SubCell"/>
</dbReference>
<dbReference type="PANTHER" id="PTHR11610">
    <property type="entry name" value="LIPASE"/>
    <property type="match status" value="1"/>
</dbReference>
<dbReference type="Gene3D" id="3.40.50.1820">
    <property type="entry name" value="alpha/beta hydrolase"/>
    <property type="match status" value="1"/>
</dbReference>
<comment type="subcellular location">
    <subcellularLocation>
        <location evidence="1">Secreted</location>
    </subcellularLocation>
</comment>
<evidence type="ECO:0000256" key="1">
    <source>
        <dbReference type="ARBA" id="ARBA00004613"/>
    </source>
</evidence>
<dbReference type="InterPro" id="IPR013818">
    <property type="entry name" value="Lipase"/>
</dbReference>
<dbReference type="PRINTS" id="PR00821">
    <property type="entry name" value="TAGLIPASE"/>
</dbReference>
<keyword evidence="3" id="KW-0964">Secreted</keyword>
<accession>A0ABD0SK70</accession>
<evidence type="ECO:0000313" key="8">
    <source>
        <dbReference type="Proteomes" id="UP001549921"/>
    </source>
</evidence>
<comment type="caution">
    <text evidence="7">The sequence shown here is derived from an EMBL/GenBank/DDBJ whole genome shotgun (WGS) entry which is preliminary data.</text>
</comment>
<gene>
    <name evidence="7" type="ORF">ABMA28_007987</name>
</gene>
<dbReference type="AlphaFoldDB" id="A0ABD0SK70"/>
<evidence type="ECO:0000256" key="3">
    <source>
        <dbReference type="ARBA" id="ARBA00022525"/>
    </source>
</evidence>
<keyword evidence="5" id="KW-0732">Signal</keyword>
<dbReference type="EMBL" id="JBEDNZ010000020">
    <property type="protein sequence ID" value="KAL0819992.1"/>
    <property type="molecule type" value="Genomic_DNA"/>
</dbReference>
<feature type="domain" description="Lipase" evidence="6">
    <location>
        <begin position="104"/>
        <end position="322"/>
    </location>
</feature>
<comment type="similarity">
    <text evidence="2 4">Belongs to the AB hydrolase superfamily. Lipase family.</text>
</comment>
<dbReference type="PROSITE" id="PS51257">
    <property type="entry name" value="PROKAR_LIPOPROTEIN"/>
    <property type="match status" value="1"/>
</dbReference>
<evidence type="ECO:0000256" key="4">
    <source>
        <dbReference type="RuleBase" id="RU004262"/>
    </source>
</evidence>
<protein>
    <recommendedName>
        <fullName evidence="6">Lipase domain-containing protein</fullName>
    </recommendedName>
</protein>
<organism evidence="7 8">
    <name type="scientific">Loxostege sticticalis</name>
    <name type="common">Beet webworm moth</name>
    <dbReference type="NCBI Taxonomy" id="481309"/>
    <lineage>
        <taxon>Eukaryota</taxon>
        <taxon>Metazoa</taxon>
        <taxon>Ecdysozoa</taxon>
        <taxon>Arthropoda</taxon>
        <taxon>Hexapoda</taxon>
        <taxon>Insecta</taxon>
        <taxon>Pterygota</taxon>
        <taxon>Neoptera</taxon>
        <taxon>Endopterygota</taxon>
        <taxon>Lepidoptera</taxon>
        <taxon>Glossata</taxon>
        <taxon>Ditrysia</taxon>
        <taxon>Pyraloidea</taxon>
        <taxon>Crambidae</taxon>
        <taxon>Pyraustinae</taxon>
        <taxon>Loxostege</taxon>
    </lineage>
</organism>
<evidence type="ECO:0000256" key="2">
    <source>
        <dbReference type="ARBA" id="ARBA00010701"/>
    </source>
</evidence>
<reference evidence="7 8" key="1">
    <citation type="submission" date="2024-06" db="EMBL/GenBank/DDBJ databases">
        <title>A chromosome-level genome assembly of beet webworm, Loxostege sticticalis.</title>
        <authorList>
            <person name="Zhang Y."/>
        </authorList>
    </citation>
    <scope>NUCLEOTIDE SEQUENCE [LARGE SCALE GENOMIC DNA]</scope>
    <source>
        <strain evidence="7">AQ028</strain>
        <tissue evidence="7">Male pupae</tissue>
    </source>
</reference>
<dbReference type="InterPro" id="IPR029058">
    <property type="entry name" value="AB_hydrolase_fold"/>
</dbReference>
<feature type="chain" id="PRO_5044875012" description="Lipase domain-containing protein" evidence="5">
    <location>
        <begin position="36"/>
        <end position="366"/>
    </location>
</feature>
<proteinExistence type="inferred from homology"/>
<dbReference type="SUPFAM" id="SSF53474">
    <property type="entry name" value="alpha/beta-Hydrolases"/>
    <property type="match status" value="1"/>
</dbReference>
<evidence type="ECO:0000313" key="7">
    <source>
        <dbReference type="EMBL" id="KAL0819992.1"/>
    </source>
</evidence>
<dbReference type="PANTHER" id="PTHR11610:SF169">
    <property type="entry name" value="GH15759P-RELATED"/>
    <property type="match status" value="1"/>
</dbReference>
<evidence type="ECO:0000259" key="6">
    <source>
        <dbReference type="Pfam" id="PF00151"/>
    </source>
</evidence>
<dbReference type="Pfam" id="PF00151">
    <property type="entry name" value="Lipase"/>
    <property type="match status" value="1"/>
</dbReference>